<accession>A0A895YTU8</accession>
<dbReference type="AlphaFoldDB" id="A0A895YTU8"/>
<proteinExistence type="predicted"/>
<dbReference type="KEGG" id="nhy:JQS43_20875"/>
<organism evidence="1 2">
    <name type="scientific">Natronosporangium hydrolyticum</name>
    <dbReference type="NCBI Taxonomy" id="2811111"/>
    <lineage>
        <taxon>Bacteria</taxon>
        <taxon>Bacillati</taxon>
        <taxon>Actinomycetota</taxon>
        <taxon>Actinomycetes</taxon>
        <taxon>Micromonosporales</taxon>
        <taxon>Micromonosporaceae</taxon>
        <taxon>Natronosporangium</taxon>
    </lineage>
</organism>
<dbReference type="EMBL" id="CP070499">
    <property type="protein sequence ID" value="QSB17478.1"/>
    <property type="molecule type" value="Genomic_DNA"/>
</dbReference>
<protein>
    <submittedName>
        <fullName evidence="1">Uncharacterized protein</fullName>
    </submittedName>
</protein>
<reference evidence="1" key="1">
    <citation type="submission" date="2021-02" db="EMBL/GenBank/DDBJ databases">
        <title>Natrosporangium hydrolyticum gen. nov., sp. nov, a haloalkaliphilic actinobacterium from a soda solonchak soil.</title>
        <authorList>
            <person name="Sorokin D.Y."/>
            <person name="Khijniak T.V."/>
            <person name="Zakharycheva A.P."/>
            <person name="Boueva O.V."/>
            <person name="Ariskina E.V."/>
            <person name="Hahnke R.L."/>
            <person name="Bunk B."/>
            <person name="Sproer C."/>
            <person name="Schumann P."/>
            <person name="Evtushenko L.I."/>
            <person name="Kublanov I.V."/>
        </authorList>
    </citation>
    <scope>NUCLEOTIDE SEQUENCE</scope>
    <source>
        <strain evidence="1">DSM 106523</strain>
    </source>
</reference>
<evidence type="ECO:0000313" key="1">
    <source>
        <dbReference type="EMBL" id="QSB17478.1"/>
    </source>
</evidence>
<dbReference type="Proteomes" id="UP000662857">
    <property type="component" value="Chromosome"/>
</dbReference>
<gene>
    <name evidence="1" type="ORF">JQS43_20875</name>
</gene>
<keyword evidence="2" id="KW-1185">Reference proteome</keyword>
<name>A0A895YTU8_9ACTN</name>
<evidence type="ECO:0000313" key="2">
    <source>
        <dbReference type="Proteomes" id="UP000662857"/>
    </source>
</evidence>
<sequence>MVGFGFKQAWLAIREVDPATVIATLGLRDLGEAPWRDGIDLAYLTDNRVAVTPPLPGAGGARWVLAVGKWLLRPGAPTDVAGISAALDTEVQFFATHRVMELHRWERARAGNLVRGFEYVGETGEVNLWHGEPDPAELAAGLPAAIGEEVDVLVDEADVLRVAEAWSVDPASLDGAAAPGPLRLAATD</sequence>